<organism evidence="3 4">
    <name type="scientific">Comamonas antarctica</name>
    <dbReference type="NCBI Taxonomy" id="2743470"/>
    <lineage>
        <taxon>Bacteria</taxon>
        <taxon>Pseudomonadati</taxon>
        <taxon>Pseudomonadota</taxon>
        <taxon>Betaproteobacteria</taxon>
        <taxon>Burkholderiales</taxon>
        <taxon>Comamonadaceae</taxon>
        <taxon>Comamonas</taxon>
    </lineage>
</organism>
<evidence type="ECO:0000313" key="3">
    <source>
        <dbReference type="EMBL" id="QKV51655.1"/>
    </source>
</evidence>
<dbReference type="PROSITE" id="PS51257">
    <property type="entry name" value="PROKAR_LIPOPROTEIN"/>
    <property type="match status" value="1"/>
</dbReference>
<gene>
    <name evidence="3" type="ORF">HUK68_01400</name>
</gene>
<sequence>MAIQAKQLAWALASATLLTLAGCGGGGDGGSTGSTSSGGSGGGTGGGTDTGPVGSKTSVPVTVVDGALQNALVCLDTSLNGRCDADEPSDRTDAAGRLVLQVPDADVGKYPIVASVGLDAIDADHGEVKTAYTLKAPADRTGVVSPLTTLVQSYVETSGGTSADAGAALQAQLGLGASVFDDFTKDTSDAGKLAGTLARLIVVVTQTQLAATQGATGADNQPLPQAQIDNAIHASLLAQLPTLALKVRDDPTLGDPGISVAQKQVQIEAAAQQVAAAAGLTKDSIASVVAEQSQAPGAGPADESGVATVSLRWLSFTNLQNYFLRAFEATAAQNTPDANGKTHFTEVRERQTNGFLEEWGMGANNWTRPQIYWTGSEWFDCPTGFEHESTPVNAAGESESLYCKAVASRSKRSNVDISGRPMIEVVREIRAYPGADAAGGAFASWGPNPDLPAIQSALGTAVFPAGSVLSRRTVTDVGGAIYYNRTPPARIPSAAQPDNPDFATWRNATLDEFIGWNTGNYVNAVEVHGNNSHVLLNRDYTRLDGAAGYKRYLVAFQPGTANARFFQCEGNMQTRQETPPRNSTLFVDGKSTCAPILETTYRIETLGGRRVLSFTSEPAQLSDFGAQAYRLFIERQGVTFTGFRDKPQVSKQQRLNGPAAEALLAKLGLD</sequence>
<dbReference type="KEGG" id="aant:HUK68_01400"/>
<dbReference type="RefSeq" id="WP_175502585.1">
    <property type="nucleotide sequence ID" value="NZ_CP054840.1"/>
</dbReference>
<evidence type="ECO:0000256" key="2">
    <source>
        <dbReference type="SAM" id="SignalP"/>
    </source>
</evidence>
<keyword evidence="4" id="KW-1185">Reference proteome</keyword>
<feature type="compositionally biased region" description="Gly residues" evidence="1">
    <location>
        <begin position="28"/>
        <end position="49"/>
    </location>
</feature>
<name>A0A6N1X1N7_9BURK</name>
<protein>
    <recommendedName>
        <fullName evidence="5">Lipoprotein</fullName>
    </recommendedName>
</protein>
<feature type="signal peptide" evidence="2">
    <location>
        <begin position="1"/>
        <end position="21"/>
    </location>
</feature>
<dbReference type="Proteomes" id="UP000509579">
    <property type="component" value="Chromosome"/>
</dbReference>
<dbReference type="AlphaFoldDB" id="A0A6N1X1N7"/>
<reference evidence="3 4" key="1">
    <citation type="submission" date="2020-06" db="EMBL/GenBank/DDBJ databases">
        <title>Acidovorax antarctica sp. nov., isolated from Corinth ice sheet soil, Antarctic Fields Peninsula.</title>
        <authorList>
            <person name="Xu Q."/>
            <person name="Peng F."/>
        </authorList>
    </citation>
    <scope>NUCLEOTIDE SEQUENCE [LARGE SCALE GENOMIC DNA]</scope>
    <source>
        <strain evidence="3 4">16-35-5</strain>
    </source>
</reference>
<evidence type="ECO:0000256" key="1">
    <source>
        <dbReference type="SAM" id="MobiDB-lite"/>
    </source>
</evidence>
<feature type="region of interest" description="Disordered" evidence="1">
    <location>
        <begin position="28"/>
        <end position="58"/>
    </location>
</feature>
<evidence type="ECO:0008006" key="5">
    <source>
        <dbReference type="Google" id="ProtNLM"/>
    </source>
</evidence>
<proteinExistence type="predicted"/>
<keyword evidence="2" id="KW-0732">Signal</keyword>
<dbReference type="EMBL" id="CP054840">
    <property type="protein sequence ID" value="QKV51655.1"/>
    <property type="molecule type" value="Genomic_DNA"/>
</dbReference>
<accession>A0A6N1X1N7</accession>
<evidence type="ECO:0000313" key="4">
    <source>
        <dbReference type="Proteomes" id="UP000509579"/>
    </source>
</evidence>
<feature type="chain" id="PRO_5026687468" description="Lipoprotein" evidence="2">
    <location>
        <begin position="22"/>
        <end position="670"/>
    </location>
</feature>